<dbReference type="OrthoDB" id="238910at2157"/>
<comment type="caution">
    <text evidence="3">The sequence shown here is derived from an EMBL/GenBank/DDBJ whole genome shotgun (WGS) entry which is preliminary data.</text>
</comment>
<evidence type="ECO:0000256" key="1">
    <source>
        <dbReference type="SAM" id="MobiDB-lite"/>
    </source>
</evidence>
<protein>
    <recommendedName>
        <fullName evidence="2">NrS-1 polymerase-like HBD domain-containing protein</fullName>
    </recommendedName>
</protein>
<dbReference type="STRING" id="1230457.C476_17702"/>
<dbReference type="RefSeq" id="WP_008015376.1">
    <property type="nucleotide sequence ID" value="NZ_AOIT01000090.1"/>
</dbReference>
<dbReference type="AlphaFoldDB" id="M0BXM7"/>
<feature type="domain" description="NrS-1 polymerase-like HBD" evidence="2">
    <location>
        <begin position="241"/>
        <end position="306"/>
    </location>
</feature>
<dbReference type="PATRIC" id="fig|1230457.4.peg.3498"/>
<feature type="region of interest" description="Disordered" evidence="1">
    <location>
        <begin position="397"/>
        <end position="433"/>
    </location>
</feature>
<dbReference type="InterPro" id="IPR054468">
    <property type="entry name" value="NrSPol-like_HBD"/>
</dbReference>
<feature type="compositionally biased region" description="Basic and acidic residues" evidence="1">
    <location>
        <begin position="397"/>
        <end position="420"/>
    </location>
</feature>
<proteinExistence type="predicted"/>
<sequence length="433" mass="48570">MKEKQTHSIDTSGIPETLQEYDQWICWRVKDRDGKATKVPIVPGTGEYASATDPQTWRPFDEALEYFERGEAAGVGFVFTDDDPFVGIDLDDCRDPETGSPGTDAREIILELESFTEVSPSGTGYHVIVRGSLPGDRSRRGSVEMYETARFFTVTGDRVETTPSQVMERPAALESVYVEYIAETEPSHSETKVGIQQASTHETSQSVTLEDEELLERARNASNGEKFERLWRGSTAGYESQSEADMALCCLLAFWTGGDQQQMDRLFRQSGLLRDKWDEVHYADGSTYGEKTIERAIANTDDVYDPSSSEASRVKQTGKQGQTTIQEPAQDGPSSATEQTIGGSEGTRAAYLAEKNQLLSERVSDLEATLQQKNERIEALETTNRTLRDRLTACEERLEQHDQRSKREADIDSSPDHDSLWTRAKRFVGRRKE</sequence>
<evidence type="ECO:0000259" key="2">
    <source>
        <dbReference type="Pfam" id="PF22763"/>
    </source>
</evidence>
<dbReference type="Pfam" id="PF22763">
    <property type="entry name" value="NrS1-1_pol-like_HBD"/>
    <property type="match status" value="1"/>
</dbReference>
<evidence type="ECO:0000313" key="4">
    <source>
        <dbReference type="Proteomes" id="UP000011615"/>
    </source>
</evidence>
<dbReference type="eggNOG" id="arCOG06276">
    <property type="taxonomic scope" value="Archaea"/>
</dbReference>
<organism evidence="3 4">
    <name type="scientific">Natrinema limicola JCM 13563</name>
    <dbReference type="NCBI Taxonomy" id="1230457"/>
    <lineage>
        <taxon>Archaea</taxon>
        <taxon>Methanobacteriati</taxon>
        <taxon>Methanobacteriota</taxon>
        <taxon>Stenosarchaea group</taxon>
        <taxon>Halobacteria</taxon>
        <taxon>Halobacteriales</taxon>
        <taxon>Natrialbaceae</taxon>
        <taxon>Natrinema</taxon>
    </lineage>
</organism>
<evidence type="ECO:0000313" key="3">
    <source>
        <dbReference type="EMBL" id="ELZ15705.1"/>
    </source>
</evidence>
<reference evidence="3 4" key="1">
    <citation type="journal article" date="2014" name="PLoS Genet.">
        <title>Phylogenetically driven sequencing of extremely halophilic archaea reveals strategies for static and dynamic osmo-response.</title>
        <authorList>
            <person name="Becker E.A."/>
            <person name="Seitzer P.M."/>
            <person name="Tritt A."/>
            <person name="Larsen D."/>
            <person name="Krusor M."/>
            <person name="Yao A.I."/>
            <person name="Wu D."/>
            <person name="Madern D."/>
            <person name="Eisen J.A."/>
            <person name="Darling A.E."/>
            <person name="Facciotti M.T."/>
        </authorList>
    </citation>
    <scope>NUCLEOTIDE SEQUENCE [LARGE SCALE GENOMIC DNA]</scope>
    <source>
        <strain evidence="3 4">JCM 13563</strain>
    </source>
</reference>
<feature type="compositionally biased region" description="Basic residues" evidence="1">
    <location>
        <begin position="423"/>
        <end position="433"/>
    </location>
</feature>
<dbReference type="EMBL" id="AOIT01000090">
    <property type="protein sequence ID" value="ELZ15705.1"/>
    <property type="molecule type" value="Genomic_DNA"/>
</dbReference>
<feature type="compositionally biased region" description="Low complexity" evidence="1">
    <location>
        <begin position="315"/>
        <end position="324"/>
    </location>
</feature>
<gene>
    <name evidence="3" type="ORF">C476_17702</name>
</gene>
<accession>M0BXM7</accession>
<feature type="region of interest" description="Disordered" evidence="1">
    <location>
        <begin position="300"/>
        <end position="344"/>
    </location>
</feature>
<keyword evidence="4" id="KW-1185">Reference proteome</keyword>
<name>M0BXM7_9EURY</name>
<feature type="compositionally biased region" description="Polar residues" evidence="1">
    <location>
        <begin position="332"/>
        <end position="342"/>
    </location>
</feature>
<dbReference type="Proteomes" id="UP000011615">
    <property type="component" value="Unassembled WGS sequence"/>
</dbReference>